<proteinExistence type="predicted"/>
<evidence type="ECO:0000256" key="2">
    <source>
        <dbReference type="SAM" id="Phobius"/>
    </source>
</evidence>
<evidence type="ECO:0000256" key="1">
    <source>
        <dbReference type="SAM" id="MobiDB-lite"/>
    </source>
</evidence>
<keyword evidence="2" id="KW-1133">Transmembrane helix</keyword>
<feature type="transmembrane region" description="Helical" evidence="2">
    <location>
        <begin position="259"/>
        <end position="279"/>
    </location>
</feature>
<dbReference type="RefSeq" id="WP_311345897.1">
    <property type="nucleotide sequence ID" value="NZ_JAVREI010000010.1"/>
</dbReference>
<feature type="transmembrane region" description="Helical" evidence="2">
    <location>
        <begin position="33"/>
        <end position="56"/>
    </location>
</feature>
<organism evidence="3 4">
    <name type="scientific">Blastococcus goldschmidtiae</name>
    <dbReference type="NCBI Taxonomy" id="3075546"/>
    <lineage>
        <taxon>Bacteria</taxon>
        <taxon>Bacillati</taxon>
        <taxon>Actinomycetota</taxon>
        <taxon>Actinomycetes</taxon>
        <taxon>Geodermatophilales</taxon>
        <taxon>Geodermatophilaceae</taxon>
        <taxon>Blastococcus</taxon>
    </lineage>
</organism>
<evidence type="ECO:0000313" key="4">
    <source>
        <dbReference type="Proteomes" id="UP001183222"/>
    </source>
</evidence>
<feature type="region of interest" description="Disordered" evidence="1">
    <location>
        <begin position="1"/>
        <end position="25"/>
    </location>
</feature>
<evidence type="ECO:0000313" key="3">
    <source>
        <dbReference type="EMBL" id="MDT0277086.1"/>
    </source>
</evidence>
<dbReference type="EMBL" id="JAVREI010000010">
    <property type="protein sequence ID" value="MDT0277086.1"/>
    <property type="molecule type" value="Genomic_DNA"/>
</dbReference>
<sequence length="591" mass="61493">MTTSRMGQLPPVPPPLERAAPARPSRTVSRRGGVVLTAALLLLAGLPALAGLAGLWHDRAEPYLPIGDHAFLALVVDAVGEDAVLLGAYSRFDWYHPGPMAAYLLAVPYKLLGEALQGLAVGALVMNGISVAVAVWLVRRRAGLVPAVWTLLVVTLSVHLTSEDFLRDTWNPVLPVLPFLAGVLLCWTALRGDAWALPLAVVPLSLAAQSHVGYLPAVGAVGGVLVAGLLLRAVRHRRRRAAGAATIGAEEPVRRPRRWLVAGGVAVAVGLLLWTPPVVQQLTGTPGNAGVLYDYLLRTPPDQPAGLAVGLRSVADEFGKLPAHVAGADVPGDFVLPGRWPPAAIAVGIALFAVALAVAAARRREDALWSGVLTLAVAAAGVAAVTRIDGWTRHYLTQWTLVVGILAWTTVGLGLLPELESGVRRVLAGRFPALRPGTVLGMPLAALTVVVVGVAAVGTARADTPTTDVTGDVVALERAVVVDLDRRGLLTGPDAPVVRVDFVPTTRPVIVGTVEPGVGVVLALHRDGVGVQVEEVWHIPFGERCTARPDEAGCVATVAWSDGTSPPPAPWQELLAIAGAYQVYGGAPPGG</sequence>
<feature type="transmembrane region" description="Helical" evidence="2">
    <location>
        <begin position="144"/>
        <end position="161"/>
    </location>
</feature>
<evidence type="ECO:0008006" key="5">
    <source>
        <dbReference type="Google" id="ProtNLM"/>
    </source>
</evidence>
<protein>
    <recommendedName>
        <fullName evidence="5">4-amino-4-deoxy-L-arabinose transferase</fullName>
    </recommendedName>
</protein>
<feature type="transmembrane region" description="Helical" evidence="2">
    <location>
        <begin position="367"/>
        <end position="386"/>
    </location>
</feature>
<gene>
    <name evidence="3" type="ORF">RM425_14345</name>
</gene>
<keyword evidence="2" id="KW-0472">Membrane</keyword>
<keyword evidence="4" id="KW-1185">Reference proteome</keyword>
<accession>A0ABU2KA60</accession>
<feature type="transmembrane region" description="Helical" evidence="2">
    <location>
        <begin position="340"/>
        <end position="360"/>
    </location>
</feature>
<dbReference type="Proteomes" id="UP001183222">
    <property type="component" value="Unassembled WGS sequence"/>
</dbReference>
<reference evidence="4" key="1">
    <citation type="submission" date="2023-07" db="EMBL/GenBank/DDBJ databases">
        <title>30 novel species of actinomycetes from the DSMZ collection.</title>
        <authorList>
            <person name="Nouioui I."/>
        </authorList>
    </citation>
    <scope>NUCLEOTIDE SEQUENCE [LARGE SCALE GENOMIC DNA]</scope>
    <source>
        <strain evidence="4">DSM 46792</strain>
    </source>
</reference>
<name>A0ABU2KA60_9ACTN</name>
<feature type="transmembrane region" description="Helical" evidence="2">
    <location>
        <begin position="437"/>
        <end position="458"/>
    </location>
</feature>
<feature type="transmembrane region" description="Helical" evidence="2">
    <location>
        <begin position="398"/>
        <end position="416"/>
    </location>
</feature>
<feature type="transmembrane region" description="Helical" evidence="2">
    <location>
        <begin position="212"/>
        <end position="231"/>
    </location>
</feature>
<feature type="transmembrane region" description="Helical" evidence="2">
    <location>
        <begin position="119"/>
        <end position="138"/>
    </location>
</feature>
<comment type="caution">
    <text evidence="3">The sequence shown here is derived from an EMBL/GenBank/DDBJ whole genome shotgun (WGS) entry which is preliminary data.</text>
</comment>
<keyword evidence="2" id="KW-0812">Transmembrane</keyword>